<dbReference type="SMART" id="SM00836">
    <property type="entry name" value="DALR_1"/>
    <property type="match status" value="1"/>
</dbReference>
<organism evidence="12 13">
    <name type="scientific">Sporomusa malonica</name>
    <dbReference type="NCBI Taxonomy" id="112901"/>
    <lineage>
        <taxon>Bacteria</taxon>
        <taxon>Bacillati</taxon>
        <taxon>Bacillota</taxon>
        <taxon>Negativicutes</taxon>
        <taxon>Selenomonadales</taxon>
        <taxon>Sporomusaceae</taxon>
        <taxon>Sporomusa</taxon>
    </lineage>
</organism>
<evidence type="ECO:0000256" key="2">
    <source>
        <dbReference type="ARBA" id="ARBA00008226"/>
    </source>
</evidence>
<keyword evidence="13" id="KW-1185">Reference proteome</keyword>
<protein>
    <recommendedName>
        <fullName evidence="10">Glycine--tRNA ligase beta subunit</fullName>
        <ecNumber evidence="10">6.1.1.14</ecNumber>
    </recommendedName>
    <alternativeName>
        <fullName evidence="10">Glycyl-tRNA synthetase beta subunit</fullName>
        <shortName evidence="10">GlyRS</shortName>
    </alternativeName>
</protein>
<dbReference type="PRINTS" id="PR01045">
    <property type="entry name" value="TRNASYNTHGB"/>
</dbReference>
<dbReference type="Pfam" id="PF05746">
    <property type="entry name" value="DALR_1"/>
    <property type="match status" value="1"/>
</dbReference>
<dbReference type="GO" id="GO:0004814">
    <property type="term" value="F:arginine-tRNA ligase activity"/>
    <property type="evidence" value="ECO:0007669"/>
    <property type="project" value="InterPro"/>
</dbReference>
<dbReference type="PROSITE" id="PS50861">
    <property type="entry name" value="AA_TRNA_LIGASE_II_GLYAB"/>
    <property type="match status" value="1"/>
</dbReference>
<gene>
    <name evidence="10" type="primary">glyS</name>
    <name evidence="12" type="ORF">SAMN04488500_11467</name>
</gene>
<dbReference type="RefSeq" id="WP_084576897.1">
    <property type="nucleotide sequence ID" value="NZ_CP155572.1"/>
</dbReference>
<evidence type="ECO:0000256" key="7">
    <source>
        <dbReference type="ARBA" id="ARBA00022917"/>
    </source>
</evidence>
<dbReference type="AlphaFoldDB" id="A0A1W2DAN5"/>
<dbReference type="HAMAP" id="MF_00255">
    <property type="entry name" value="Gly_tRNA_synth_beta"/>
    <property type="match status" value="1"/>
</dbReference>
<dbReference type="InterPro" id="IPR008909">
    <property type="entry name" value="DALR_anticod-bd"/>
</dbReference>
<comment type="subunit">
    <text evidence="10">Tetramer of two alpha and two beta subunits.</text>
</comment>
<keyword evidence="5 10" id="KW-0547">Nucleotide-binding</keyword>
<dbReference type="InterPro" id="IPR015944">
    <property type="entry name" value="Gly-tRNA-synth_bsu"/>
</dbReference>
<dbReference type="GO" id="GO:0006426">
    <property type="term" value="P:glycyl-tRNA aminoacylation"/>
    <property type="evidence" value="ECO:0007669"/>
    <property type="project" value="UniProtKB-UniRule"/>
</dbReference>
<evidence type="ECO:0000313" key="13">
    <source>
        <dbReference type="Proteomes" id="UP000192738"/>
    </source>
</evidence>
<reference evidence="12 13" key="1">
    <citation type="submission" date="2017-04" db="EMBL/GenBank/DDBJ databases">
        <authorList>
            <person name="Afonso C.L."/>
            <person name="Miller P.J."/>
            <person name="Scott M.A."/>
            <person name="Spackman E."/>
            <person name="Goraichik I."/>
            <person name="Dimitrov K.M."/>
            <person name="Suarez D.L."/>
            <person name="Swayne D.E."/>
        </authorList>
    </citation>
    <scope>NUCLEOTIDE SEQUENCE [LARGE SCALE GENOMIC DNA]</scope>
    <source>
        <strain evidence="12 13">DSM 5090</strain>
    </source>
</reference>
<dbReference type="STRING" id="112901.SAMN04488500_11467"/>
<proteinExistence type="inferred from homology"/>
<dbReference type="EMBL" id="FWXI01000014">
    <property type="protein sequence ID" value="SMC94126.1"/>
    <property type="molecule type" value="Genomic_DNA"/>
</dbReference>
<dbReference type="InterPro" id="IPR006194">
    <property type="entry name" value="Gly-tRNA-synth_heterodimer"/>
</dbReference>
<evidence type="ECO:0000259" key="11">
    <source>
        <dbReference type="SMART" id="SM00836"/>
    </source>
</evidence>
<dbReference type="SUPFAM" id="SSF109604">
    <property type="entry name" value="HD-domain/PDEase-like"/>
    <property type="match status" value="1"/>
</dbReference>
<sequence>MTNDLLLEIGTEEIPAKFMPGALAQLESAAKTKLAELRIIHGEVRAVGTPRRMAVIVKEVAASQADKHSENKGPSVKIAFGPDGAPTKAALGFARGQGIDPAALVVKDDYIYAIVQEVGRPVAELLPGLLTDIVNNMSFPKNMRWGDLDMRFVRPIRWVVALFGSQVVPFTLPGVASGNVTRGHRFLGQAEVEVNSVEDYFARLGENFVMVDQDVRRRVIREQIETLAVSRGGTATIDEELLEEVVYLVEYPTALCGNFEEKYLSLPPEAIITPMREHQRYFPVIDKAGKLLPIFITVRNGGSDHIDIVRHGNERVLRARLADAQFFFEEDQKVPLANRVEKLKSIVFQEGLGTLYDKVLRLERLASGVGQMLGSSQSELDVVNRGAHLAKADLVTGMVNEFTELQGIMGREYARLSGEQAEVADAVFEHYLPRFAGDVLPQSTAGRLISIADKMDNIVATFSRGLLPTGSQDPYALRRQALGIVNILIDAKYHASLAAIAGQAMDLLGISDNERRTKLLADIQEFFRLRIKNILTDENLRYDMIDAVLAAGIDDIYDTWLRAKAMAVEGGTIAMQKAVQALVRVGNLAKNAGSETIEPGLFSTEAEHALYKAYVEASTVIEKYQIEKNYQGVLTVLAGMAAPIDAFFGAVMVMVEDTAVKNNRLALLKAISGLSAQTADLSKIVIM</sequence>
<keyword evidence="4 10" id="KW-0436">Ligase</keyword>
<dbReference type="GO" id="GO:0006420">
    <property type="term" value="P:arginyl-tRNA aminoacylation"/>
    <property type="evidence" value="ECO:0007669"/>
    <property type="project" value="InterPro"/>
</dbReference>
<dbReference type="GO" id="GO:0004820">
    <property type="term" value="F:glycine-tRNA ligase activity"/>
    <property type="evidence" value="ECO:0007669"/>
    <property type="project" value="UniProtKB-UniRule"/>
</dbReference>
<evidence type="ECO:0000256" key="5">
    <source>
        <dbReference type="ARBA" id="ARBA00022741"/>
    </source>
</evidence>
<dbReference type="GO" id="GO:0005524">
    <property type="term" value="F:ATP binding"/>
    <property type="evidence" value="ECO:0007669"/>
    <property type="project" value="UniProtKB-UniRule"/>
</dbReference>
<keyword evidence="8 10" id="KW-0030">Aminoacyl-tRNA synthetase</keyword>
<keyword evidence="3 10" id="KW-0963">Cytoplasm</keyword>
<evidence type="ECO:0000256" key="1">
    <source>
        <dbReference type="ARBA" id="ARBA00004496"/>
    </source>
</evidence>
<evidence type="ECO:0000256" key="9">
    <source>
        <dbReference type="ARBA" id="ARBA00047937"/>
    </source>
</evidence>
<evidence type="ECO:0000256" key="8">
    <source>
        <dbReference type="ARBA" id="ARBA00023146"/>
    </source>
</evidence>
<evidence type="ECO:0000256" key="6">
    <source>
        <dbReference type="ARBA" id="ARBA00022840"/>
    </source>
</evidence>
<dbReference type="GO" id="GO:0005829">
    <property type="term" value="C:cytosol"/>
    <property type="evidence" value="ECO:0007669"/>
    <property type="project" value="TreeGrafter"/>
</dbReference>
<evidence type="ECO:0000256" key="3">
    <source>
        <dbReference type="ARBA" id="ARBA00022490"/>
    </source>
</evidence>
<evidence type="ECO:0000256" key="10">
    <source>
        <dbReference type="HAMAP-Rule" id="MF_00255"/>
    </source>
</evidence>
<evidence type="ECO:0000313" key="12">
    <source>
        <dbReference type="EMBL" id="SMC94126.1"/>
    </source>
</evidence>
<dbReference type="PANTHER" id="PTHR30075">
    <property type="entry name" value="GLYCYL-TRNA SYNTHETASE"/>
    <property type="match status" value="1"/>
</dbReference>
<dbReference type="OrthoDB" id="9775440at2"/>
<feature type="domain" description="DALR anticodon binding" evidence="11">
    <location>
        <begin position="579"/>
        <end position="684"/>
    </location>
</feature>
<accession>A0A1W2DAN5</accession>
<dbReference type="Proteomes" id="UP000192738">
    <property type="component" value="Unassembled WGS sequence"/>
</dbReference>
<comment type="subcellular location">
    <subcellularLocation>
        <location evidence="1 10">Cytoplasm</location>
    </subcellularLocation>
</comment>
<dbReference type="NCBIfam" id="TIGR00211">
    <property type="entry name" value="glyS"/>
    <property type="match status" value="1"/>
</dbReference>
<name>A0A1W2DAN5_9FIRM</name>
<keyword evidence="7 10" id="KW-0648">Protein biosynthesis</keyword>
<dbReference type="EC" id="6.1.1.14" evidence="10"/>
<evidence type="ECO:0000256" key="4">
    <source>
        <dbReference type="ARBA" id="ARBA00022598"/>
    </source>
</evidence>
<dbReference type="PANTHER" id="PTHR30075:SF2">
    <property type="entry name" value="GLYCINE--TRNA LIGASE, CHLOROPLASTIC_MITOCHONDRIAL 2"/>
    <property type="match status" value="1"/>
</dbReference>
<dbReference type="Pfam" id="PF02092">
    <property type="entry name" value="tRNA_synt_2f"/>
    <property type="match status" value="1"/>
</dbReference>
<keyword evidence="6 10" id="KW-0067">ATP-binding</keyword>
<comment type="similarity">
    <text evidence="2 10">Belongs to the class-II aminoacyl-tRNA synthetase family.</text>
</comment>
<comment type="catalytic activity">
    <reaction evidence="9 10">
        <text>tRNA(Gly) + glycine + ATP = glycyl-tRNA(Gly) + AMP + diphosphate</text>
        <dbReference type="Rhea" id="RHEA:16013"/>
        <dbReference type="Rhea" id="RHEA-COMP:9664"/>
        <dbReference type="Rhea" id="RHEA-COMP:9683"/>
        <dbReference type="ChEBI" id="CHEBI:30616"/>
        <dbReference type="ChEBI" id="CHEBI:33019"/>
        <dbReference type="ChEBI" id="CHEBI:57305"/>
        <dbReference type="ChEBI" id="CHEBI:78442"/>
        <dbReference type="ChEBI" id="CHEBI:78522"/>
        <dbReference type="ChEBI" id="CHEBI:456215"/>
        <dbReference type="EC" id="6.1.1.14"/>
    </reaction>
</comment>